<evidence type="ECO:0000313" key="1">
    <source>
        <dbReference type="EMBL" id="CAG8513774.1"/>
    </source>
</evidence>
<organism evidence="1 2">
    <name type="scientific">Paraglomus occultum</name>
    <dbReference type="NCBI Taxonomy" id="144539"/>
    <lineage>
        <taxon>Eukaryota</taxon>
        <taxon>Fungi</taxon>
        <taxon>Fungi incertae sedis</taxon>
        <taxon>Mucoromycota</taxon>
        <taxon>Glomeromycotina</taxon>
        <taxon>Glomeromycetes</taxon>
        <taxon>Paraglomerales</taxon>
        <taxon>Paraglomeraceae</taxon>
        <taxon>Paraglomus</taxon>
    </lineage>
</organism>
<proteinExistence type="predicted"/>
<dbReference type="Proteomes" id="UP000789572">
    <property type="component" value="Unassembled WGS sequence"/>
</dbReference>
<keyword evidence="2" id="KW-1185">Reference proteome</keyword>
<dbReference type="Gene3D" id="1.25.10.10">
    <property type="entry name" value="Leucine-rich Repeat Variant"/>
    <property type="match status" value="1"/>
</dbReference>
<accession>A0A9N9F6V4</accession>
<protein>
    <submittedName>
        <fullName evidence="1">7019_t:CDS:1</fullName>
    </submittedName>
</protein>
<dbReference type="OrthoDB" id="431626at2759"/>
<name>A0A9N9F6V4_9GLOM</name>
<dbReference type="InterPro" id="IPR011989">
    <property type="entry name" value="ARM-like"/>
</dbReference>
<evidence type="ECO:0000313" key="2">
    <source>
        <dbReference type="Proteomes" id="UP000789572"/>
    </source>
</evidence>
<dbReference type="AlphaFoldDB" id="A0A9N9F6V4"/>
<reference evidence="1" key="1">
    <citation type="submission" date="2021-06" db="EMBL/GenBank/DDBJ databases">
        <authorList>
            <person name="Kallberg Y."/>
            <person name="Tangrot J."/>
            <person name="Rosling A."/>
        </authorList>
    </citation>
    <scope>NUCLEOTIDE SEQUENCE</scope>
    <source>
        <strain evidence="1">IA702</strain>
    </source>
</reference>
<dbReference type="EMBL" id="CAJVPJ010000340">
    <property type="protein sequence ID" value="CAG8513774.1"/>
    <property type="molecule type" value="Genomic_DNA"/>
</dbReference>
<sequence length="59" mass="6690">MDQAVFEVLTQALSSDEKIRVTAEQRIKELEQLPEYPVSLAKMALAQDIGIPQRQISFD</sequence>
<gene>
    <name evidence="1" type="ORF">POCULU_LOCUS3209</name>
</gene>
<dbReference type="SUPFAM" id="SSF48371">
    <property type="entry name" value="ARM repeat"/>
    <property type="match status" value="1"/>
</dbReference>
<dbReference type="InterPro" id="IPR016024">
    <property type="entry name" value="ARM-type_fold"/>
</dbReference>
<comment type="caution">
    <text evidence="1">The sequence shown here is derived from an EMBL/GenBank/DDBJ whole genome shotgun (WGS) entry which is preliminary data.</text>
</comment>